<accession>A0A2T4PVT8</accession>
<sequence>MINRIIIDGDACPVTDDVIRITQHTSISVLIIRSVNHFSLTEYPDYVSTIYVDHGADSADFRIVKLTKSDDIVVTQDYGLASLLLNKAQHVIHHKGYAYTTNNIEQLLTQRHISAQVRQQGGRTKGPKKLTQEDHKVFSEFLLQLIKKDNVSK</sequence>
<dbReference type="PANTHER" id="PTHR35146:SF1">
    <property type="entry name" value="UPF0178 PROTEIN YAII"/>
    <property type="match status" value="1"/>
</dbReference>
<dbReference type="EMBL" id="PZFK01000004">
    <property type="protein sequence ID" value="PTI30582.1"/>
    <property type="molecule type" value="Genomic_DNA"/>
</dbReference>
<reference evidence="3 4" key="1">
    <citation type="journal article" date="2016" name="Front. Microbiol.">
        <title>Comprehensive Phylogenetic Analysis of Bovine Non-aureus Staphylococci Species Based on Whole-Genome Sequencing.</title>
        <authorList>
            <person name="Naushad S."/>
            <person name="Barkema H.W."/>
            <person name="Luby C."/>
            <person name="Condas L.A."/>
            <person name="Nobrega D.B."/>
            <person name="Carson D.A."/>
            <person name="De Buck J."/>
        </authorList>
    </citation>
    <scope>NUCLEOTIDE SEQUENCE [LARGE SCALE GENOMIC DNA]</scope>
    <source>
        <strain evidence="3 4">SNUC 2204</strain>
    </source>
</reference>
<dbReference type="Proteomes" id="UP000241209">
    <property type="component" value="Unassembled WGS sequence"/>
</dbReference>
<dbReference type="InterPro" id="IPR003791">
    <property type="entry name" value="UPF0178"/>
</dbReference>
<comment type="similarity">
    <text evidence="1 2">Belongs to the UPF0178 family.</text>
</comment>
<protein>
    <recommendedName>
        <fullName evidence="2">UPF0178 protein BU072_02505</fullName>
    </recommendedName>
</protein>
<name>A0A2T4PVT8_9STAP</name>
<dbReference type="NCBIfam" id="NF001095">
    <property type="entry name" value="PRK00124.1"/>
    <property type="match status" value="1"/>
</dbReference>
<dbReference type="HAMAP" id="MF_00489">
    <property type="entry name" value="UPF0178"/>
    <property type="match status" value="1"/>
</dbReference>
<evidence type="ECO:0000256" key="2">
    <source>
        <dbReference type="HAMAP-Rule" id="MF_00489"/>
    </source>
</evidence>
<dbReference type="PANTHER" id="PTHR35146">
    <property type="entry name" value="UPF0178 PROTEIN YAII"/>
    <property type="match status" value="1"/>
</dbReference>
<dbReference type="STRING" id="1167632.GCA_000286335_02248"/>
<dbReference type="Pfam" id="PF02639">
    <property type="entry name" value="DUF188"/>
    <property type="match status" value="1"/>
</dbReference>
<gene>
    <name evidence="3" type="ORF">BU072_02505</name>
</gene>
<evidence type="ECO:0000256" key="1">
    <source>
        <dbReference type="ARBA" id="ARBA00008522"/>
    </source>
</evidence>
<evidence type="ECO:0000313" key="4">
    <source>
        <dbReference type="Proteomes" id="UP000241209"/>
    </source>
</evidence>
<evidence type="ECO:0000313" key="3">
    <source>
        <dbReference type="EMBL" id="PTI30582.1"/>
    </source>
</evidence>
<comment type="caution">
    <text evidence="3">The sequence shown here is derived from an EMBL/GenBank/DDBJ whole genome shotgun (WGS) entry which is preliminary data.</text>
</comment>
<dbReference type="OrthoDB" id="9798918at2"/>
<proteinExistence type="inferred from homology"/>
<organism evidence="3 4">
    <name type="scientific">Mammaliicoccus vitulinus</name>
    <dbReference type="NCBI Taxonomy" id="71237"/>
    <lineage>
        <taxon>Bacteria</taxon>
        <taxon>Bacillati</taxon>
        <taxon>Bacillota</taxon>
        <taxon>Bacilli</taxon>
        <taxon>Bacillales</taxon>
        <taxon>Staphylococcaceae</taxon>
        <taxon>Mammaliicoccus</taxon>
    </lineage>
</organism>
<dbReference type="AlphaFoldDB" id="A0A2T4PVT8"/>